<dbReference type="AlphaFoldDB" id="A0A6M3JPF5"/>
<proteinExistence type="predicted"/>
<protein>
    <submittedName>
        <fullName evidence="1">Uncharacterized protein</fullName>
    </submittedName>
</protein>
<sequence>MILQFDEITGETLNGWWLRFDTQKVFISQSIGNIDEMKRTIEVPNWLAIKQGLESYEA</sequence>
<evidence type="ECO:0000313" key="1">
    <source>
        <dbReference type="EMBL" id="QJA71994.1"/>
    </source>
</evidence>
<accession>A0A6M3JPF5</accession>
<reference evidence="1" key="1">
    <citation type="submission" date="2020-03" db="EMBL/GenBank/DDBJ databases">
        <title>The deep terrestrial virosphere.</title>
        <authorList>
            <person name="Holmfeldt K."/>
            <person name="Nilsson E."/>
            <person name="Simone D."/>
            <person name="Lopez-Fernandez M."/>
            <person name="Wu X."/>
            <person name="de Brujin I."/>
            <person name="Lundin D."/>
            <person name="Andersson A."/>
            <person name="Bertilsson S."/>
            <person name="Dopson M."/>
        </authorList>
    </citation>
    <scope>NUCLEOTIDE SEQUENCE</scope>
    <source>
        <strain evidence="1">MM415A02961</strain>
    </source>
</reference>
<gene>
    <name evidence="1" type="ORF">MM415A02961_0014</name>
</gene>
<name>A0A6M3JPF5_9ZZZZ</name>
<dbReference type="EMBL" id="MT141915">
    <property type="protein sequence ID" value="QJA71994.1"/>
    <property type="molecule type" value="Genomic_DNA"/>
</dbReference>
<organism evidence="1">
    <name type="scientific">viral metagenome</name>
    <dbReference type="NCBI Taxonomy" id="1070528"/>
    <lineage>
        <taxon>unclassified sequences</taxon>
        <taxon>metagenomes</taxon>
        <taxon>organismal metagenomes</taxon>
    </lineage>
</organism>